<accession>A0A8H7KEI4</accession>
<protein>
    <submittedName>
        <fullName evidence="1">Uncharacterized protein</fullName>
    </submittedName>
</protein>
<reference evidence="1" key="1">
    <citation type="submission" date="2020-10" db="EMBL/GenBank/DDBJ databases">
        <title>High-Quality Genome Resource of Clonostachys rosea strain S41 by Oxford Nanopore Long-Read Sequencing.</title>
        <authorList>
            <person name="Wang H."/>
        </authorList>
    </citation>
    <scope>NUCLEOTIDE SEQUENCE</scope>
    <source>
        <strain evidence="1">S41</strain>
    </source>
</reference>
<organism evidence="1 2">
    <name type="scientific">Bionectria ochroleuca</name>
    <name type="common">Gliocladium roseum</name>
    <dbReference type="NCBI Taxonomy" id="29856"/>
    <lineage>
        <taxon>Eukaryota</taxon>
        <taxon>Fungi</taxon>
        <taxon>Dikarya</taxon>
        <taxon>Ascomycota</taxon>
        <taxon>Pezizomycotina</taxon>
        <taxon>Sordariomycetes</taxon>
        <taxon>Hypocreomycetidae</taxon>
        <taxon>Hypocreales</taxon>
        <taxon>Bionectriaceae</taxon>
        <taxon>Clonostachys</taxon>
    </lineage>
</organism>
<proteinExistence type="predicted"/>
<evidence type="ECO:0000313" key="1">
    <source>
        <dbReference type="EMBL" id="KAF9749565.1"/>
    </source>
</evidence>
<sequence length="266" mass="30105">MVRNSVLAHIADELTRTTDYESCPSPSLYPETPESLSSAAGWTYLHCLLPQQVSEPLDIIYLLQPGEMRPLTFKVTKPLWIVSTSLDQPDEATRRVMRSHVMRDKNTRDAKRQRKVARLMADDNSRWAARKLSRAALEAQGDVAEWVPKSSGRLAGELSLAGFDMELTPHMLDLIYRAFTLIKPATFSLENALVAGPQQTMYCFDNIAHNPGLVHSMLFTAQCLYDMTLDVTYSDAARWHLAKALFYLQSIFSLRVLQPAMQQWPS</sequence>
<dbReference type="AlphaFoldDB" id="A0A8H7KEI4"/>
<dbReference type="Proteomes" id="UP000616885">
    <property type="component" value="Unassembled WGS sequence"/>
</dbReference>
<gene>
    <name evidence="1" type="ORF">IM811_015592</name>
</gene>
<evidence type="ECO:0000313" key="2">
    <source>
        <dbReference type="Proteomes" id="UP000616885"/>
    </source>
</evidence>
<comment type="caution">
    <text evidence="1">The sequence shown here is derived from an EMBL/GenBank/DDBJ whole genome shotgun (WGS) entry which is preliminary data.</text>
</comment>
<dbReference type="EMBL" id="JADCTT010000007">
    <property type="protein sequence ID" value="KAF9749565.1"/>
    <property type="molecule type" value="Genomic_DNA"/>
</dbReference>
<name>A0A8H7KEI4_BIOOC</name>